<feature type="transmembrane region" description="Helical" evidence="1">
    <location>
        <begin position="170"/>
        <end position="190"/>
    </location>
</feature>
<feature type="transmembrane region" description="Helical" evidence="1">
    <location>
        <begin position="388"/>
        <end position="407"/>
    </location>
</feature>
<evidence type="ECO:0000313" key="2">
    <source>
        <dbReference type="EMBL" id="SEL20813.1"/>
    </source>
</evidence>
<feature type="transmembrane region" description="Helical" evidence="1">
    <location>
        <begin position="71"/>
        <end position="90"/>
    </location>
</feature>
<evidence type="ECO:0000256" key="1">
    <source>
        <dbReference type="SAM" id="Phobius"/>
    </source>
</evidence>
<reference evidence="3" key="1">
    <citation type="submission" date="2016-10" db="EMBL/GenBank/DDBJ databases">
        <authorList>
            <person name="Varghese N."/>
            <person name="Submissions S."/>
        </authorList>
    </citation>
    <scope>NUCLEOTIDE SEQUENCE [LARGE SCALE GENOMIC DNA]</scope>
    <source>
        <strain evidence="3">LMG 26383,CCUG 61248,R- 45681</strain>
    </source>
</reference>
<name>A0A1H7NBE6_9HYPH</name>
<gene>
    <name evidence="2" type="ORF">SAMN04515666_10377</name>
</gene>
<feature type="transmembrane region" description="Helical" evidence="1">
    <location>
        <begin position="359"/>
        <end position="376"/>
    </location>
</feature>
<feature type="transmembrane region" description="Helical" evidence="1">
    <location>
        <begin position="135"/>
        <end position="158"/>
    </location>
</feature>
<sequence>MAAQLALTRVSLAKDLIGPASAAGPIAGLSSLAKHAGFRNGVMLALRFVQARLLSVWGLLLAAALCPPKVFADFAIFAALANLASIAVLLRFEAVFFQNNDRLRLGRAFRLAVATGTIFLAGAVIAVLFAAAQGWILRGFGALFLISLASRAAIRLLLAEATAEGDFATIGNTNIAQALLQPGMMILLIWPLGPVSLALFAADAFGHAVAACYLAWRRRDSLLRLMHPARWSLTELIMAGWQWRNSPTFLLPSALLSFGFSAAPLLALPMSSNPVLAAHVALATRLLDVPAQMFGAVTTPLVMNNLRRHRGHDQQKRARLVTLGMVAIVAMLFTAIAFVAVSTDELLLSGTKWDGIGEVMAIMALFYGSGALAGPLQEMGAFSSRPHSQMTANAVALAAAAIVIWGFGSLSPALLAVIGLISLGRLLLHLRLTWTAIGDQRLANPS</sequence>
<organism evidence="2 3">
    <name type="scientific">Bosea lupini</name>
    <dbReference type="NCBI Taxonomy" id="1036779"/>
    <lineage>
        <taxon>Bacteria</taxon>
        <taxon>Pseudomonadati</taxon>
        <taxon>Pseudomonadota</taxon>
        <taxon>Alphaproteobacteria</taxon>
        <taxon>Hyphomicrobiales</taxon>
        <taxon>Boseaceae</taxon>
        <taxon>Bosea</taxon>
    </lineage>
</organism>
<protein>
    <recommendedName>
        <fullName evidence="4">Membrane protein involved in the export of O-antigen and teichoic acid</fullName>
    </recommendedName>
</protein>
<feature type="transmembrane region" description="Helical" evidence="1">
    <location>
        <begin position="289"/>
        <end position="306"/>
    </location>
</feature>
<evidence type="ECO:0000313" key="3">
    <source>
        <dbReference type="Proteomes" id="UP000199664"/>
    </source>
</evidence>
<feature type="transmembrane region" description="Helical" evidence="1">
    <location>
        <begin position="318"/>
        <end position="339"/>
    </location>
</feature>
<dbReference type="AlphaFoldDB" id="A0A1H7NBE6"/>
<evidence type="ECO:0008006" key="4">
    <source>
        <dbReference type="Google" id="ProtNLM"/>
    </source>
</evidence>
<keyword evidence="1" id="KW-0472">Membrane</keyword>
<proteinExistence type="predicted"/>
<feature type="transmembrane region" description="Helical" evidence="1">
    <location>
        <begin position="196"/>
        <end position="216"/>
    </location>
</feature>
<accession>A0A1H7NBE6</accession>
<dbReference type="EMBL" id="FOAN01000003">
    <property type="protein sequence ID" value="SEL20813.1"/>
    <property type="molecule type" value="Genomic_DNA"/>
</dbReference>
<feature type="transmembrane region" description="Helical" evidence="1">
    <location>
        <begin position="111"/>
        <end position="129"/>
    </location>
</feature>
<feature type="transmembrane region" description="Helical" evidence="1">
    <location>
        <begin position="248"/>
        <end position="269"/>
    </location>
</feature>
<keyword evidence="1" id="KW-0812">Transmembrane</keyword>
<dbReference type="STRING" id="1036779.SAMN04515666_10377"/>
<feature type="transmembrane region" description="Helical" evidence="1">
    <location>
        <begin position="44"/>
        <end position="65"/>
    </location>
</feature>
<dbReference type="Proteomes" id="UP000199664">
    <property type="component" value="Unassembled WGS sequence"/>
</dbReference>
<keyword evidence="3" id="KW-1185">Reference proteome</keyword>
<keyword evidence="1" id="KW-1133">Transmembrane helix</keyword>